<evidence type="ECO:0000256" key="5">
    <source>
        <dbReference type="ARBA" id="ARBA00022691"/>
    </source>
</evidence>
<feature type="region of interest" description="Disordered" evidence="8">
    <location>
        <begin position="89"/>
        <end position="109"/>
    </location>
</feature>
<evidence type="ECO:0000313" key="10">
    <source>
        <dbReference type="Proteomes" id="UP001408356"/>
    </source>
</evidence>
<proteinExistence type="predicted"/>
<dbReference type="InterPro" id="IPR001737">
    <property type="entry name" value="KsgA/Erm"/>
</dbReference>
<sequence>MYIVATFPCSEHGIANLNTAARGAAIPQLGRIPRHEKPRSPPQVGARVLSQSNQLKGRRSYVAQRLEMAQLDATTPLAKELQATRVWTTKHTHRKKADQALGEPPIPGDKTRVNIVSKELCDDVLSYIGKSLKRHKGCDLIDIYPGAGLWSSKLHDFLQPRSHILMEPDADLYTPFLEPLLKKKGTTLVPKSGIVWKDLNSVLNPQYLPKQKIVDRRSEQANMPNDTLLVTCNLSFHPRKRFVSFESLAMLLLHQFMDAVKTSSIFHKYGQVRMLVWTRREDKTNILPRLLQKRRRTALDGELLCDYIHEVVGWNGREYAQFARDTVIERASTVSALRKMKKAKMQVPQGRESDSLKQAMEDIKRRKLTQTPGEVPPMVERPFLETLESLKASEPMPGTKDRKQLQEYQWRFNSDHKRAENQLEYMQRHAKLSALKTAGESSDEAIRAAEKELGDMLDRLPLAAKSEFSTVKDNLHLWRQEEPVLHWDRRLYEPLIALPEEFYPNVACCLLDIQPRPVHHLVRDIGAGSSRAGESFELILKAMWGEPKAPIDKALESVWPGASDWIIPRCPSLRDPAQGGININVKEMGLSVRTLNTKQWQELLEQWYQWPFRPEFQDLVARSQDYEEDESGLQARLRGIDL</sequence>
<keyword evidence="6" id="KW-0694">RNA-binding</keyword>
<dbReference type="EMBL" id="JARVKF010000224">
    <property type="protein sequence ID" value="KAK9420606.1"/>
    <property type="molecule type" value="Genomic_DNA"/>
</dbReference>
<feature type="region of interest" description="Disordered" evidence="8">
    <location>
        <begin position="31"/>
        <end position="51"/>
    </location>
</feature>
<evidence type="ECO:0000256" key="8">
    <source>
        <dbReference type="SAM" id="MobiDB-lite"/>
    </source>
</evidence>
<evidence type="ECO:0000256" key="1">
    <source>
        <dbReference type="ARBA" id="ARBA00004173"/>
    </source>
</evidence>
<evidence type="ECO:0000313" key="9">
    <source>
        <dbReference type="EMBL" id="KAK9420606.1"/>
    </source>
</evidence>
<keyword evidence="3" id="KW-0489">Methyltransferase</keyword>
<dbReference type="PANTHER" id="PTHR11727:SF17">
    <property type="entry name" value="DIMETHYLADENOSINE TRANSFERASE 1, MITOCHONDRIAL"/>
    <property type="match status" value="1"/>
</dbReference>
<evidence type="ECO:0000256" key="7">
    <source>
        <dbReference type="ARBA" id="ARBA00024915"/>
    </source>
</evidence>
<evidence type="ECO:0000256" key="4">
    <source>
        <dbReference type="ARBA" id="ARBA00022679"/>
    </source>
</evidence>
<dbReference type="Gene3D" id="3.40.50.150">
    <property type="entry name" value="Vaccinia Virus protein VP39"/>
    <property type="match status" value="1"/>
</dbReference>
<keyword evidence="4" id="KW-0808">Transferase</keyword>
<evidence type="ECO:0000256" key="6">
    <source>
        <dbReference type="ARBA" id="ARBA00022884"/>
    </source>
</evidence>
<organism evidence="9 10">
    <name type="scientific">Seiridium unicorne</name>
    <dbReference type="NCBI Taxonomy" id="138068"/>
    <lineage>
        <taxon>Eukaryota</taxon>
        <taxon>Fungi</taxon>
        <taxon>Dikarya</taxon>
        <taxon>Ascomycota</taxon>
        <taxon>Pezizomycotina</taxon>
        <taxon>Sordariomycetes</taxon>
        <taxon>Xylariomycetidae</taxon>
        <taxon>Amphisphaeriales</taxon>
        <taxon>Sporocadaceae</taxon>
        <taxon>Seiridium</taxon>
    </lineage>
</organism>
<dbReference type="Proteomes" id="UP001408356">
    <property type="component" value="Unassembled WGS sequence"/>
</dbReference>
<keyword evidence="10" id="KW-1185">Reference proteome</keyword>
<accession>A0ABR2V1Q1</accession>
<dbReference type="PANTHER" id="PTHR11727">
    <property type="entry name" value="DIMETHYLADENOSINE TRANSFERASE"/>
    <property type="match status" value="1"/>
</dbReference>
<dbReference type="InterPro" id="IPR023165">
    <property type="entry name" value="rRNA_Ade_diMease-like_C"/>
</dbReference>
<dbReference type="Gene3D" id="1.10.8.100">
    <property type="entry name" value="Ribosomal RNA adenine dimethylase-like, domain 2"/>
    <property type="match status" value="1"/>
</dbReference>
<evidence type="ECO:0000256" key="3">
    <source>
        <dbReference type="ARBA" id="ARBA00022603"/>
    </source>
</evidence>
<comment type="caution">
    <text evidence="9">The sequence shown here is derived from an EMBL/GenBank/DDBJ whole genome shotgun (WGS) entry which is preliminary data.</text>
</comment>
<evidence type="ECO:0000256" key="2">
    <source>
        <dbReference type="ARBA" id="ARBA00013836"/>
    </source>
</evidence>
<keyword evidence="5" id="KW-0949">S-adenosyl-L-methionine</keyword>
<name>A0ABR2V1Q1_9PEZI</name>
<gene>
    <name evidence="9" type="ORF">SUNI508_06346</name>
</gene>
<comment type="function">
    <text evidence="7">Mitochondrial transcription factor that confers selective promoter recognition on the core subunit of the yeast mitochondrial RNA polymerase. Interacts with DNA in a non-specific manner.</text>
</comment>
<dbReference type="SUPFAM" id="SSF53335">
    <property type="entry name" value="S-adenosyl-L-methionine-dependent methyltransferases"/>
    <property type="match status" value="1"/>
</dbReference>
<reference evidence="9 10" key="1">
    <citation type="journal article" date="2024" name="J. Plant Pathol.">
        <title>Sequence and assembly of the genome of Seiridium unicorne, isolate CBS 538.82, causal agent of cypress canker disease.</title>
        <authorList>
            <person name="Scali E."/>
            <person name="Rocca G.D."/>
            <person name="Danti R."/>
            <person name="Garbelotto M."/>
            <person name="Barberini S."/>
            <person name="Baroncelli R."/>
            <person name="Emiliani G."/>
        </authorList>
    </citation>
    <scope>NUCLEOTIDE SEQUENCE [LARGE SCALE GENOMIC DNA]</scope>
    <source>
        <strain evidence="9 10">BM-138-508</strain>
    </source>
</reference>
<protein>
    <recommendedName>
        <fullName evidence="2">Mitochondrial transcription factor 1</fullName>
    </recommendedName>
</protein>
<comment type="subcellular location">
    <subcellularLocation>
        <location evidence="1">Mitochondrion</location>
    </subcellularLocation>
</comment>
<dbReference type="InterPro" id="IPR029063">
    <property type="entry name" value="SAM-dependent_MTases_sf"/>
</dbReference>